<dbReference type="EMBL" id="QJKJ01000247">
    <property type="protein sequence ID" value="RDY13600.1"/>
    <property type="molecule type" value="Genomic_DNA"/>
</dbReference>
<keyword evidence="2" id="KW-1185">Reference proteome</keyword>
<dbReference type="OrthoDB" id="1705129at2759"/>
<sequence length="145" mass="17045">MIWLTPEWEKKSNANRSNRAVVPDSMLHTGGSISFAEHKRRMIFIIGGKVEASHFLSYRDVYDHVHKNKDGEYVSQHSKNFIESYDTVMLEKYGEDSSMHPLVDYEFVVQEVYLIVHPFILNYTTVNDTTIVFWNTTELKIKLLW</sequence>
<dbReference type="AlphaFoldDB" id="A0A371IEZ3"/>
<proteinExistence type="predicted"/>
<name>A0A371IEZ3_MUCPR</name>
<feature type="non-terminal residue" evidence="1">
    <location>
        <position position="1"/>
    </location>
</feature>
<dbReference type="Pfam" id="PF03004">
    <property type="entry name" value="Transposase_24"/>
    <property type="match status" value="1"/>
</dbReference>
<evidence type="ECO:0000313" key="2">
    <source>
        <dbReference type="Proteomes" id="UP000257109"/>
    </source>
</evidence>
<gene>
    <name evidence="1" type="ORF">CR513_01449</name>
</gene>
<protein>
    <submittedName>
        <fullName evidence="1">Uncharacterized protein</fullName>
    </submittedName>
</protein>
<accession>A0A371IEZ3</accession>
<dbReference type="InterPro" id="IPR004252">
    <property type="entry name" value="Probable_transposase_24"/>
</dbReference>
<evidence type="ECO:0000313" key="1">
    <source>
        <dbReference type="EMBL" id="RDY13600.1"/>
    </source>
</evidence>
<reference evidence="1" key="1">
    <citation type="submission" date="2018-05" db="EMBL/GenBank/DDBJ databases">
        <title>Draft genome of Mucuna pruriens seed.</title>
        <authorList>
            <person name="Nnadi N.E."/>
            <person name="Vos R."/>
            <person name="Hasami M.H."/>
            <person name="Devisetty U.K."/>
            <person name="Aguiy J.C."/>
        </authorList>
    </citation>
    <scope>NUCLEOTIDE SEQUENCE [LARGE SCALE GENOMIC DNA]</scope>
    <source>
        <strain evidence="1">JCA_2017</strain>
    </source>
</reference>
<dbReference type="Proteomes" id="UP000257109">
    <property type="component" value="Unassembled WGS sequence"/>
</dbReference>
<comment type="caution">
    <text evidence="1">The sequence shown here is derived from an EMBL/GenBank/DDBJ whole genome shotgun (WGS) entry which is preliminary data.</text>
</comment>
<organism evidence="1 2">
    <name type="scientific">Mucuna pruriens</name>
    <name type="common">Velvet bean</name>
    <name type="synonym">Dolichos pruriens</name>
    <dbReference type="NCBI Taxonomy" id="157652"/>
    <lineage>
        <taxon>Eukaryota</taxon>
        <taxon>Viridiplantae</taxon>
        <taxon>Streptophyta</taxon>
        <taxon>Embryophyta</taxon>
        <taxon>Tracheophyta</taxon>
        <taxon>Spermatophyta</taxon>
        <taxon>Magnoliopsida</taxon>
        <taxon>eudicotyledons</taxon>
        <taxon>Gunneridae</taxon>
        <taxon>Pentapetalae</taxon>
        <taxon>rosids</taxon>
        <taxon>fabids</taxon>
        <taxon>Fabales</taxon>
        <taxon>Fabaceae</taxon>
        <taxon>Papilionoideae</taxon>
        <taxon>50 kb inversion clade</taxon>
        <taxon>NPAAA clade</taxon>
        <taxon>indigoferoid/millettioid clade</taxon>
        <taxon>Phaseoleae</taxon>
        <taxon>Mucuna</taxon>
    </lineage>
</organism>